<evidence type="ECO:0000313" key="3">
    <source>
        <dbReference type="Proteomes" id="UP000031623"/>
    </source>
</evidence>
<organism evidence="2 3">
    <name type="scientific">Thioploca ingrica</name>
    <dbReference type="NCBI Taxonomy" id="40754"/>
    <lineage>
        <taxon>Bacteria</taxon>
        <taxon>Pseudomonadati</taxon>
        <taxon>Pseudomonadota</taxon>
        <taxon>Gammaproteobacteria</taxon>
        <taxon>Thiotrichales</taxon>
        <taxon>Thiotrichaceae</taxon>
        <taxon>Thioploca</taxon>
    </lineage>
</organism>
<dbReference type="OrthoDB" id="158283at2"/>
<dbReference type="STRING" id="40754.THII_0428"/>
<dbReference type="Pfam" id="PF07788">
    <property type="entry name" value="PDDEXK_10"/>
    <property type="match status" value="1"/>
</dbReference>
<dbReference type="KEGG" id="tig:THII_0428"/>
<dbReference type="AlphaFoldDB" id="A0A090AIP9"/>
<dbReference type="PANTHER" id="PTHR34314">
    <property type="entry name" value="CRENARCHAEAL PROTEIN, PUTATIVE-RELATED"/>
    <property type="match status" value="1"/>
</dbReference>
<dbReference type="InterPro" id="IPR012431">
    <property type="entry name" value="PDDEXK_10"/>
</dbReference>
<dbReference type="PANTHER" id="PTHR34314:SF6">
    <property type="entry name" value="DUF3782 DOMAIN-CONTAINING PROTEIN"/>
    <property type="match status" value="1"/>
</dbReference>
<dbReference type="InterPro" id="IPR011335">
    <property type="entry name" value="Restrct_endonuc-II-like"/>
</dbReference>
<keyword evidence="3" id="KW-1185">Reference proteome</keyword>
<accession>A0A090AIP9</accession>
<dbReference type="EMBL" id="AP014633">
    <property type="protein sequence ID" value="BAP54725.1"/>
    <property type="molecule type" value="Genomic_DNA"/>
</dbReference>
<sequence length="247" mass="29432">MTLPSFDPNQFDQLILQRLPILMQQNKQIQELVLELARENFAERQETENRFYQLLNELKRDREEQTRKWDEQNRKWEEYTQEQNHKWDEQNRKWDEAKQEFQQMHEAIMAIAQKQDRSIGALGARWGIQSENTFRHALAAILEKSFNVKVINVNEYDDEGTVFGRPDQVELDVIIKNGLLIICEIKSSVSKSDMYTFERKVRFYEKRHQRQANRMLVISPMIDARAQPIAQQLGIEVYTDSLEVKSL</sequence>
<evidence type="ECO:0000256" key="1">
    <source>
        <dbReference type="SAM" id="Coils"/>
    </source>
</evidence>
<reference evidence="2 3" key="1">
    <citation type="journal article" date="2014" name="ISME J.">
        <title>Ecophysiology of Thioploca ingrica as revealed by the complete genome sequence supplemented with proteomic evidence.</title>
        <authorList>
            <person name="Kojima H."/>
            <person name="Ogura Y."/>
            <person name="Yamamoto N."/>
            <person name="Togashi T."/>
            <person name="Mori H."/>
            <person name="Watanabe T."/>
            <person name="Nemoto F."/>
            <person name="Kurokawa K."/>
            <person name="Hayashi T."/>
            <person name="Fukui M."/>
        </authorList>
    </citation>
    <scope>NUCLEOTIDE SEQUENCE [LARGE SCALE GENOMIC DNA]</scope>
</reference>
<keyword evidence="1" id="KW-0175">Coiled coil</keyword>
<name>A0A090AIP9_9GAMM</name>
<dbReference type="InterPro" id="IPR024271">
    <property type="entry name" value="DUF3782"/>
</dbReference>
<dbReference type="Proteomes" id="UP000031623">
    <property type="component" value="Chromosome"/>
</dbReference>
<evidence type="ECO:0008006" key="4">
    <source>
        <dbReference type="Google" id="ProtNLM"/>
    </source>
</evidence>
<gene>
    <name evidence="2" type="ORF">THII_0428</name>
</gene>
<protein>
    <recommendedName>
        <fullName evidence="4">DUF3782 domain-containing protein</fullName>
    </recommendedName>
</protein>
<dbReference type="HOGENOM" id="CLU_064028_2_0_6"/>
<feature type="coiled-coil region" evidence="1">
    <location>
        <begin position="44"/>
        <end position="75"/>
    </location>
</feature>
<proteinExistence type="predicted"/>
<evidence type="ECO:0000313" key="2">
    <source>
        <dbReference type="EMBL" id="BAP54725.1"/>
    </source>
</evidence>
<dbReference type="Pfam" id="PF12644">
    <property type="entry name" value="DUF3782"/>
    <property type="match status" value="1"/>
</dbReference>
<dbReference type="SUPFAM" id="SSF52980">
    <property type="entry name" value="Restriction endonuclease-like"/>
    <property type="match status" value="1"/>
</dbReference>